<dbReference type="Gene3D" id="3.30.360.10">
    <property type="entry name" value="Dihydrodipicolinate Reductase, domain 2"/>
    <property type="match status" value="1"/>
</dbReference>
<keyword evidence="1" id="KW-0472">Membrane</keyword>
<evidence type="ECO:0000313" key="6">
    <source>
        <dbReference type="Proteomes" id="UP001152797"/>
    </source>
</evidence>
<name>A0A9P1BHR0_9DINO</name>
<dbReference type="OrthoDB" id="64915at2759"/>
<dbReference type="InterPro" id="IPR036291">
    <property type="entry name" value="NAD(P)-bd_dom_sf"/>
</dbReference>
<dbReference type="Proteomes" id="UP001152797">
    <property type="component" value="Unassembled WGS sequence"/>
</dbReference>
<dbReference type="Gene3D" id="3.40.50.720">
    <property type="entry name" value="NAD(P)-binding Rossmann-like Domain"/>
    <property type="match status" value="1"/>
</dbReference>
<comment type="caution">
    <text evidence="3">The sequence shown here is derived from an EMBL/GenBank/DDBJ whole genome shotgun (WGS) entry which is preliminary data.</text>
</comment>
<evidence type="ECO:0000313" key="3">
    <source>
        <dbReference type="EMBL" id="CAI3971681.1"/>
    </source>
</evidence>
<dbReference type="PANTHER" id="PTHR43818:SF12">
    <property type="entry name" value="NADH-DEPENDENT DEHYDROGENASE-RELATED"/>
    <property type="match status" value="1"/>
</dbReference>
<dbReference type="AlphaFoldDB" id="A0A9P1BHR0"/>
<feature type="domain" description="Gfo/Idh/MocA-like oxidoreductase N-terminal" evidence="2">
    <location>
        <begin position="534"/>
        <end position="679"/>
    </location>
</feature>
<dbReference type="PANTHER" id="PTHR43818">
    <property type="entry name" value="BCDNA.GH03377"/>
    <property type="match status" value="1"/>
</dbReference>
<evidence type="ECO:0000259" key="2">
    <source>
        <dbReference type="Pfam" id="PF01408"/>
    </source>
</evidence>
<accession>A0A9P1BHR0</accession>
<dbReference type="SUPFAM" id="SSF52540">
    <property type="entry name" value="P-loop containing nucleoside triphosphate hydrolases"/>
    <property type="match status" value="1"/>
</dbReference>
<dbReference type="Pfam" id="PF01408">
    <property type="entry name" value="GFO_IDH_MocA"/>
    <property type="match status" value="1"/>
</dbReference>
<gene>
    <name evidence="3" type="ORF">C1SCF055_LOCUS271</name>
</gene>
<dbReference type="InterPro" id="IPR000683">
    <property type="entry name" value="Gfo/Idh/MocA-like_OxRdtase_N"/>
</dbReference>
<dbReference type="InterPro" id="IPR027417">
    <property type="entry name" value="P-loop_NTPase"/>
</dbReference>
<dbReference type="EMBL" id="CAMXCT010000001">
    <property type="protein sequence ID" value="CAI3971681.1"/>
    <property type="molecule type" value="Genomic_DNA"/>
</dbReference>
<keyword evidence="6" id="KW-1185">Reference proteome</keyword>
<keyword evidence="5" id="KW-0378">Hydrolase</keyword>
<evidence type="ECO:0000313" key="4">
    <source>
        <dbReference type="EMBL" id="CAL1125056.1"/>
    </source>
</evidence>
<dbReference type="Gene3D" id="3.40.50.300">
    <property type="entry name" value="P-loop containing nucleotide triphosphate hydrolases"/>
    <property type="match status" value="1"/>
</dbReference>
<dbReference type="EMBL" id="CAMXCT020000001">
    <property type="protein sequence ID" value="CAL1125056.1"/>
    <property type="molecule type" value="Genomic_DNA"/>
</dbReference>
<evidence type="ECO:0000313" key="5">
    <source>
        <dbReference type="EMBL" id="CAL4758993.1"/>
    </source>
</evidence>
<sequence length="1031" mass="115099">MMMKMLEAGGIPVLIDEIREADEDNPRGYYEFEPVKKTKEDASWVAGSMGKVVKMVHLLLLDLPLDHEYRVVFMRRHLDEVVRSQNVMLQRKGENTDDLPAEQIKKLYISQIEKVQAYVDKHADNFKLIEVQYNEVLENPDPSIAELEAFLGNLDTAAMKAVVEPSLSICATLIPPLGWRIPLSQRRVFHIGMLTVAALVLLRIGIGWHFLYEGLWKAQAVPTFSSEPFWRAAKGPLAPLYHEFMLPDLFGEERLDFDTMAGRWKSLHEKFEATYKLSPEQQAAAEKALKLRTQQLKDFLDSSLEVYSTTNADGEKVEGIVYFADLAKLRRAQDNEEIQEVPYGRERTWDKQRELMTQSTPWIAQVESIEDSYFNDLRSLLDSSQRARGDWNEQPNLLARMDMVVIWFNIAVGACLIVGLFTRLAAFSGAIFLITIIGAQPEWPTIYPPAPPTSGHALLVNKEFVEMLAMFALAKAMQLTPEERAVGKENFYRVVGDKLTRREFLEGSLAAGVVSGAGLGSFYFSYGREVGNPIRVGVIGTGDEGSVLMGAHTPDYVEIKAIADIRPYNIHRAFHGDQSSPSALAARPGLMSKYGWSSESEAKKHVKVYDQDYHDLLADEDIEAVIIALPLFLHAPVAIEAMQSGKHVLTEKLMAHSVHECKEMGRVAQQTGLHLATGHQRHYSILYDNAVDTIRRGLIGKIHHIRAQWHRGNLPGKDSWAVKLPDTLKKELTDINNKLERETSGSRFDALTKRRELLELQLLDASVDAASHGYEERTLSDGRVRSPLEELLRWRLWDRTGGGLMAELGSHQLDAAGIFISSMDPDGNKVHPLTVTGVGGRHLFPPDRDCDDHVYCNYEYPTPGYVAGGTEEEQNNKCVVSYSSINGNGYGGYGEVVLGTEGTLILEREKEALLFKTSATSTKVKVADGPALDSYETGGGASASTNVGERALGGEISRGYTEEIEHWAWCIRNPDPENRPRCHPKVALADAVIALTTNMAIAQRKQIEFKPEWFDIDSDETPEGVAPSVKA</sequence>
<dbReference type="GO" id="GO:0000166">
    <property type="term" value="F:nucleotide binding"/>
    <property type="evidence" value="ECO:0007669"/>
    <property type="project" value="InterPro"/>
</dbReference>
<dbReference type="SUPFAM" id="SSF55347">
    <property type="entry name" value="Glyceraldehyde-3-phosphate dehydrogenase-like, C-terminal domain"/>
    <property type="match status" value="1"/>
</dbReference>
<keyword evidence="1" id="KW-0812">Transmembrane</keyword>
<protein>
    <submittedName>
        <fullName evidence="5">Glycosyl hydrolase family 109 protein</fullName>
    </submittedName>
</protein>
<reference evidence="4" key="2">
    <citation type="submission" date="2024-04" db="EMBL/GenBank/DDBJ databases">
        <authorList>
            <person name="Chen Y."/>
            <person name="Shah S."/>
            <person name="Dougan E. K."/>
            <person name="Thang M."/>
            <person name="Chan C."/>
        </authorList>
    </citation>
    <scope>NUCLEOTIDE SEQUENCE [LARGE SCALE GENOMIC DNA]</scope>
</reference>
<dbReference type="SUPFAM" id="SSF51735">
    <property type="entry name" value="NAD(P)-binding Rossmann-fold domains"/>
    <property type="match status" value="1"/>
</dbReference>
<feature type="transmembrane region" description="Helical" evidence="1">
    <location>
        <begin position="404"/>
        <end position="437"/>
    </location>
</feature>
<keyword evidence="1" id="KW-1133">Transmembrane helix</keyword>
<reference evidence="3" key="1">
    <citation type="submission" date="2022-10" db="EMBL/GenBank/DDBJ databases">
        <authorList>
            <person name="Chen Y."/>
            <person name="Dougan E. K."/>
            <person name="Chan C."/>
            <person name="Rhodes N."/>
            <person name="Thang M."/>
        </authorList>
    </citation>
    <scope>NUCLEOTIDE SEQUENCE</scope>
</reference>
<dbReference type="InterPro" id="IPR050463">
    <property type="entry name" value="Gfo/Idh/MocA_oxidrdct_glycsds"/>
</dbReference>
<organism evidence="3">
    <name type="scientific">Cladocopium goreaui</name>
    <dbReference type="NCBI Taxonomy" id="2562237"/>
    <lineage>
        <taxon>Eukaryota</taxon>
        <taxon>Sar</taxon>
        <taxon>Alveolata</taxon>
        <taxon>Dinophyceae</taxon>
        <taxon>Suessiales</taxon>
        <taxon>Symbiodiniaceae</taxon>
        <taxon>Cladocopium</taxon>
    </lineage>
</organism>
<feature type="transmembrane region" description="Helical" evidence="1">
    <location>
        <begin position="188"/>
        <end position="211"/>
    </location>
</feature>
<proteinExistence type="predicted"/>
<dbReference type="EMBL" id="CAMXCT030000001">
    <property type="protein sequence ID" value="CAL4758993.1"/>
    <property type="molecule type" value="Genomic_DNA"/>
</dbReference>
<dbReference type="GO" id="GO:0016787">
    <property type="term" value="F:hydrolase activity"/>
    <property type="evidence" value="ECO:0007669"/>
    <property type="project" value="UniProtKB-KW"/>
</dbReference>
<evidence type="ECO:0000256" key="1">
    <source>
        <dbReference type="SAM" id="Phobius"/>
    </source>
</evidence>